<sequence length="54" mass="6723">MRPAMNEKDVVNLYRSLMRCRDGFMRGRSRCNERQPAQRMTERDRELRECFRNR</sequence>
<organism evidence="1">
    <name type="scientific">Salmonella derby</name>
    <dbReference type="NCBI Taxonomy" id="28144"/>
    <lineage>
        <taxon>Bacteria</taxon>
        <taxon>Pseudomonadati</taxon>
        <taxon>Pseudomonadota</taxon>
        <taxon>Gammaproteobacteria</taxon>
        <taxon>Enterobacterales</taxon>
        <taxon>Enterobacteriaceae</taxon>
        <taxon>Salmonella</taxon>
    </lineage>
</organism>
<accession>A0A729LFW5</accession>
<proteinExistence type="predicted"/>
<reference evidence="1" key="1">
    <citation type="journal article" date="2018" name="Genome Biol.">
        <title>SKESA: strategic k-mer extension for scrupulous assemblies.</title>
        <authorList>
            <person name="Souvorov A."/>
            <person name="Agarwala R."/>
            <person name="Lipman D.J."/>
        </authorList>
    </citation>
    <scope>NUCLEOTIDE SEQUENCE</scope>
    <source>
        <strain evidence="1">Salmonella enterica</strain>
    </source>
</reference>
<comment type="caution">
    <text evidence="1">The sequence shown here is derived from an EMBL/GenBank/DDBJ whole genome shotgun (WGS) entry which is preliminary data.</text>
</comment>
<gene>
    <name evidence="1" type="ORF">G3457_000551</name>
</gene>
<protein>
    <submittedName>
        <fullName evidence="1">Uncharacterized protein</fullName>
    </submittedName>
</protein>
<evidence type="ECO:0000313" key="1">
    <source>
        <dbReference type="EMBL" id="HAE3312063.1"/>
    </source>
</evidence>
<dbReference type="EMBL" id="DAARPB010000004">
    <property type="protein sequence ID" value="HAE3312063.1"/>
    <property type="molecule type" value="Genomic_DNA"/>
</dbReference>
<dbReference type="AlphaFoldDB" id="A0A729LFW5"/>
<reference evidence="1" key="2">
    <citation type="submission" date="2018-07" db="EMBL/GenBank/DDBJ databases">
        <authorList>
            <consortium name="NCBI Pathogen Detection Project"/>
        </authorList>
    </citation>
    <scope>NUCLEOTIDE SEQUENCE</scope>
    <source>
        <strain evidence="1">Salmonella enterica</strain>
    </source>
</reference>
<name>A0A729LFW5_SALDE</name>